<keyword evidence="9" id="KW-1185">Reference proteome</keyword>
<dbReference type="Proteomes" id="UP000183788">
    <property type="component" value="Unassembled WGS sequence"/>
</dbReference>
<dbReference type="PROSITE" id="PS51257">
    <property type="entry name" value="PROKAR_LIPOPROTEIN"/>
    <property type="match status" value="1"/>
</dbReference>
<dbReference type="Gene3D" id="2.40.30.170">
    <property type="match status" value="1"/>
</dbReference>
<dbReference type="RefSeq" id="WP_072356622.1">
    <property type="nucleotide sequence ID" value="NZ_CBHWAX010000136.1"/>
</dbReference>
<reference evidence="7 9" key="2">
    <citation type="submission" date="2023-11" db="EMBL/GenBank/DDBJ databases">
        <title>MicrobeMod: A computational toolkit for identifying prokaryotic methylation and restriction-modification with nanopore sequencing.</title>
        <authorList>
            <person name="Crits-Christoph A."/>
            <person name="Kang S.C."/>
            <person name="Lee H."/>
            <person name="Ostrov N."/>
        </authorList>
    </citation>
    <scope>NUCLEOTIDE SEQUENCE [LARGE SCALE GENOMIC DNA]</scope>
    <source>
        <strain evidence="7 9">ATCC 23090</strain>
    </source>
</reference>
<gene>
    <name evidence="6" type="ORF">SAMN05661012_00100</name>
    <name evidence="7" type="ORF">SR876_31270</name>
</gene>
<evidence type="ECO:0000313" key="7">
    <source>
        <dbReference type="EMBL" id="WQG89415.1"/>
    </source>
</evidence>
<dbReference type="EMBL" id="FPIZ01000001">
    <property type="protein sequence ID" value="SFW12709.1"/>
    <property type="molecule type" value="Genomic_DNA"/>
</dbReference>
<dbReference type="InterPro" id="IPR058647">
    <property type="entry name" value="BSH_CzcB-like"/>
</dbReference>
<feature type="domain" description="CzcB-like barrel-sandwich hybrid" evidence="4">
    <location>
        <begin position="60"/>
        <end position="187"/>
    </location>
</feature>
<dbReference type="STRING" id="1004.SAMN05661012_00100"/>
<dbReference type="NCBIfam" id="TIGR01730">
    <property type="entry name" value="RND_mfp"/>
    <property type="match status" value="1"/>
</dbReference>
<comment type="similarity">
    <text evidence="1">Belongs to the membrane fusion protein (MFP) (TC 8.A.1) family.</text>
</comment>
<dbReference type="GO" id="GO:1990281">
    <property type="term" value="C:efflux pump complex"/>
    <property type="evidence" value="ECO:0007669"/>
    <property type="project" value="TreeGrafter"/>
</dbReference>
<accession>A0A1K1LP73</accession>
<evidence type="ECO:0000313" key="8">
    <source>
        <dbReference type="Proteomes" id="UP000183788"/>
    </source>
</evidence>
<dbReference type="EMBL" id="CP140154">
    <property type="protein sequence ID" value="WQG89415.1"/>
    <property type="molecule type" value="Genomic_DNA"/>
</dbReference>
<evidence type="ECO:0000259" key="4">
    <source>
        <dbReference type="Pfam" id="PF25973"/>
    </source>
</evidence>
<dbReference type="PANTHER" id="PTHR30469">
    <property type="entry name" value="MULTIDRUG RESISTANCE PROTEIN MDTA"/>
    <property type="match status" value="1"/>
</dbReference>
<name>A0A1K1LP73_9BACT</name>
<dbReference type="Pfam" id="PF25973">
    <property type="entry name" value="BSH_CzcB"/>
    <property type="match status" value="1"/>
</dbReference>
<dbReference type="Proteomes" id="UP001326715">
    <property type="component" value="Chromosome"/>
</dbReference>
<evidence type="ECO:0000259" key="5">
    <source>
        <dbReference type="Pfam" id="PF25989"/>
    </source>
</evidence>
<sequence length="344" mass="36586">MFKKCACWLATIAIFTSSCHTGGKPSSAQDTAIPVITQSVQTTTASHAINISGNIEGSKTVHLGFMVAGKISYIAANEGQTINSGQLLASLDPQNYAIAKEMADASTNQAQDEYNRLKIMYDRKSISESDFSKITNTLAQARAQQKLQAKNLSDTKLFSPISGVLLKKSAETGEITSAGMPLFTVSDIRTVKVNAYIPESELNNVKLGQEAAVLVDAVNETFHGKVTEVGAAADAAARAFTVKITLDNPHLLIRPGMIAEIKLASGNVSNILAIPVEAVMHDIDGQTYVYVVDGQRHQAFKRKVSVGQLSGNLMEITTGLSTGEQIVTGGQQKLNDGAVVSLSK</sequence>
<dbReference type="Pfam" id="PF25954">
    <property type="entry name" value="Beta-barrel_RND_2"/>
    <property type="match status" value="1"/>
</dbReference>
<dbReference type="Gene3D" id="2.40.420.20">
    <property type="match status" value="1"/>
</dbReference>
<evidence type="ECO:0000313" key="9">
    <source>
        <dbReference type="Proteomes" id="UP001326715"/>
    </source>
</evidence>
<evidence type="ECO:0000256" key="2">
    <source>
        <dbReference type="SAM" id="SignalP"/>
    </source>
</evidence>
<dbReference type="AlphaFoldDB" id="A0A1K1LP73"/>
<dbReference type="InterPro" id="IPR058792">
    <property type="entry name" value="Beta-barrel_RND_2"/>
</dbReference>
<proteinExistence type="inferred from homology"/>
<feature type="chain" id="PRO_5012882400" evidence="2">
    <location>
        <begin position="22"/>
        <end position="344"/>
    </location>
</feature>
<evidence type="ECO:0000313" key="6">
    <source>
        <dbReference type="EMBL" id="SFW12709.1"/>
    </source>
</evidence>
<protein>
    <submittedName>
        <fullName evidence="7">Efflux RND transporter periplasmic adaptor subunit</fullName>
    </submittedName>
    <submittedName>
        <fullName evidence="6">RND family efflux transporter, MFP subunit</fullName>
    </submittedName>
</protein>
<dbReference type="FunFam" id="2.40.30.170:FF:000010">
    <property type="entry name" value="Efflux RND transporter periplasmic adaptor subunit"/>
    <property type="match status" value="1"/>
</dbReference>
<dbReference type="SUPFAM" id="SSF111369">
    <property type="entry name" value="HlyD-like secretion proteins"/>
    <property type="match status" value="1"/>
</dbReference>
<dbReference type="OrthoDB" id="9798190at2"/>
<feature type="signal peptide" evidence="2">
    <location>
        <begin position="1"/>
        <end position="21"/>
    </location>
</feature>
<reference evidence="6 8" key="1">
    <citation type="submission" date="2016-11" db="EMBL/GenBank/DDBJ databases">
        <authorList>
            <person name="Jaros S."/>
            <person name="Januszkiewicz K."/>
            <person name="Wedrychowicz H."/>
        </authorList>
    </citation>
    <scope>NUCLEOTIDE SEQUENCE [LARGE SCALE GENOMIC DNA]</scope>
    <source>
        <strain evidence="6 8">DSM 784</strain>
    </source>
</reference>
<dbReference type="InterPro" id="IPR058637">
    <property type="entry name" value="YknX-like_C"/>
</dbReference>
<organism evidence="6 8">
    <name type="scientific">Chitinophaga sancti</name>
    <dbReference type="NCBI Taxonomy" id="1004"/>
    <lineage>
        <taxon>Bacteria</taxon>
        <taxon>Pseudomonadati</taxon>
        <taxon>Bacteroidota</taxon>
        <taxon>Chitinophagia</taxon>
        <taxon>Chitinophagales</taxon>
        <taxon>Chitinophagaceae</taxon>
        <taxon>Chitinophaga</taxon>
    </lineage>
</organism>
<dbReference type="GO" id="GO:0015562">
    <property type="term" value="F:efflux transmembrane transporter activity"/>
    <property type="evidence" value="ECO:0007669"/>
    <property type="project" value="TreeGrafter"/>
</dbReference>
<dbReference type="InterPro" id="IPR006143">
    <property type="entry name" value="RND_pump_MFP"/>
</dbReference>
<dbReference type="Pfam" id="PF25989">
    <property type="entry name" value="YknX_C"/>
    <property type="match status" value="1"/>
</dbReference>
<evidence type="ECO:0000256" key="1">
    <source>
        <dbReference type="ARBA" id="ARBA00009477"/>
    </source>
</evidence>
<feature type="domain" description="CusB-like beta-barrel" evidence="3">
    <location>
        <begin position="191"/>
        <end position="265"/>
    </location>
</feature>
<evidence type="ECO:0000259" key="3">
    <source>
        <dbReference type="Pfam" id="PF25954"/>
    </source>
</evidence>
<dbReference type="Gene3D" id="2.40.50.100">
    <property type="match status" value="1"/>
</dbReference>
<keyword evidence="2" id="KW-0732">Signal</keyword>
<feature type="domain" description="YknX-like C-terminal permuted SH3-like" evidence="5">
    <location>
        <begin position="272"/>
        <end position="341"/>
    </location>
</feature>
<dbReference type="PANTHER" id="PTHR30469:SF20">
    <property type="entry name" value="EFFLUX RND TRANSPORTER PERIPLASMIC ADAPTOR SUBUNIT"/>
    <property type="match status" value="1"/>
</dbReference>